<accession>A0A0H3ZRC1</accession>
<reference evidence="1" key="1">
    <citation type="journal article" date="2015" name="MBio">
        <title>Eco-Evolutionary Dynamics of Episomes among Ecologically Cohesive Bacterial Populations.</title>
        <authorList>
            <person name="Xue H."/>
            <person name="Cordero O.X."/>
            <person name="Camas F.M."/>
            <person name="Trimble W."/>
            <person name="Meyer F."/>
            <person name="Guglielmini J."/>
            <person name="Rocha E.P."/>
            <person name="Polz M.F."/>
        </authorList>
    </citation>
    <scope>NUCLEOTIDE SEQUENCE</scope>
    <source>
        <strain evidence="1">FF_308</strain>
    </source>
</reference>
<evidence type="ECO:0000313" key="1">
    <source>
        <dbReference type="EMBL" id="AKN36439.1"/>
    </source>
</evidence>
<sequence>MATIIRLNGVKFNNPDLPIVDVDTHPAKTGLIAEWDMYTILGNALQDLSGNGYHANFGQTPNCEFTNAGVKYPAGSNGHNIAISPLQSPEKDFTMFVLVRRDYIGQNGFAMAAWEFGGYGIWWPGDPAKLNAITGTSALPNGLDQKVDQWCLAMLSIDSAGNVTLKDLLSDYVETGQQGKYVQMPISVGGAYYGVDGASPVPQSPCNGATIAYTGMYNKVLNEYEQSVLLEYVQGKMLDRGVVIDRSA</sequence>
<dbReference type="EMBL" id="KP795491">
    <property type="protein sequence ID" value="AKN36439.1"/>
    <property type="molecule type" value="Genomic_DNA"/>
</dbReference>
<dbReference type="RefSeq" id="WP_371728996.1">
    <property type="nucleotide sequence ID" value="NZ_JBGONR010000050.1"/>
</dbReference>
<name>A0A0H3ZRC1_VIBSP</name>
<protein>
    <submittedName>
        <fullName evidence="1">Uncharacterized protein</fullName>
    </submittedName>
</protein>
<dbReference type="AlphaFoldDB" id="A0A0H3ZRC1"/>
<organism evidence="1">
    <name type="scientific">Vibrio splendidus</name>
    <dbReference type="NCBI Taxonomy" id="29497"/>
    <lineage>
        <taxon>Bacteria</taxon>
        <taxon>Pseudomonadati</taxon>
        <taxon>Pseudomonadota</taxon>
        <taxon>Gammaproteobacteria</taxon>
        <taxon>Vibrionales</taxon>
        <taxon>Vibrionaceae</taxon>
        <taxon>Vibrio</taxon>
    </lineage>
</organism>
<proteinExistence type="predicted"/>